<dbReference type="STRING" id="1150469.RSPPHO_00670"/>
<keyword evidence="1" id="KW-1133">Transmembrane helix</keyword>
<feature type="transmembrane region" description="Helical" evidence="1">
    <location>
        <begin position="380"/>
        <end position="398"/>
    </location>
</feature>
<feature type="transmembrane region" description="Helical" evidence="1">
    <location>
        <begin position="448"/>
        <end position="464"/>
    </location>
</feature>
<dbReference type="PATRIC" id="fig|1150469.3.peg.773"/>
<dbReference type="RefSeq" id="WP_014413936.1">
    <property type="nucleotide sequence ID" value="NC_017059.1"/>
</dbReference>
<dbReference type="KEGG" id="rpm:RSPPHO_00670"/>
<name>H6SQ26_PARPM</name>
<dbReference type="OrthoDB" id="504769at2"/>
<evidence type="ECO:0000256" key="1">
    <source>
        <dbReference type="SAM" id="Phobius"/>
    </source>
</evidence>
<dbReference type="Pfam" id="PF12146">
    <property type="entry name" value="Hydrolase_4"/>
    <property type="match status" value="1"/>
</dbReference>
<dbReference type="Gene3D" id="3.40.50.1820">
    <property type="entry name" value="alpha/beta hydrolase"/>
    <property type="match status" value="1"/>
</dbReference>
<keyword evidence="4" id="KW-1185">Reference proteome</keyword>
<sequence>MTPPRRAVPLPSWARRAVVAAIGLVLIVLGLTRLLAPLADLSIEKTVVDQTPVTIFRPAAGPSGPAVVIAHGFAGSQQLMDSFAIALARNGYVAVTFDALGHGRDPEPLSGDLALIDGATVYLLNQLHQVAQYALTLVPDQPRLAVLGHSMASDIVVRYANEDPAVAATIAVSMFSPAVTETSPANLLVLVGGLESDLVKGEALRAVAMVAGLAAPQPAVTYGNRDKGTARRYAIAPGVEHIGVLFSRAASAEAVAWLNDVFHRGEARPAPARLPWIGLLLGGVLLLAWPLASLLPKVAPPPSGPALAWRHFLPVALGPAVLTPLILRPLPTDFLPTLVGDYLIVHCAVYGLLTAGGLWWLHHTHGWIPPGWPRLDRAGWIRLGVGGSLVCAYTLLAFGGPVDTFVTAVAPSASRLPLIPIALVGTGLYFLADETLVRGPRRHTGRSILTRVLFLFSLGLAIALDFESLFFLIILVPALAVMLIVFGLFGRWTWQRTGHVAGGAGALAVAFALAIAAIFPVVGD</sequence>
<dbReference type="eggNOG" id="COG1073">
    <property type="taxonomic scope" value="Bacteria"/>
</dbReference>
<dbReference type="HOGENOM" id="CLU_042393_0_0_5"/>
<feature type="transmembrane region" description="Helical" evidence="1">
    <location>
        <begin position="274"/>
        <end position="295"/>
    </location>
</feature>
<proteinExistence type="predicted"/>
<feature type="domain" description="Serine aminopeptidase S33" evidence="2">
    <location>
        <begin position="66"/>
        <end position="183"/>
    </location>
</feature>
<keyword evidence="1" id="KW-0812">Transmembrane</keyword>
<dbReference type="AlphaFoldDB" id="H6SQ26"/>
<dbReference type="InterPro" id="IPR029058">
    <property type="entry name" value="AB_hydrolase_fold"/>
</dbReference>
<protein>
    <submittedName>
        <fullName evidence="3">Dienelactone hydrolase</fullName>
    </submittedName>
</protein>
<dbReference type="EMBL" id="HE663493">
    <property type="protein sequence ID" value="CCG07296.1"/>
    <property type="molecule type" value="Genomic_DNA"/>
</dbReference>
<feature type="transmembrane region" description="Helical" evidence="1">
    <location>
        <begin position="339"/>
        <end position="360"/>
    </location>
</feature>
<feature type="transmembrane region" description="Helical" evidence="1">
    <location>
        <begin position="501"/>
        <end position="522"/>
    </location>
</feature>
<dbReference type="PANTHER" id="PTHR22946">
    <property type="entry name" value="DIENELACTONE HYDROLASE DOMAIN-CONTAINING PROTEIN-RELATED"/>
    <property type="match status" value="1"/>
</dbReference>
<keyword evidence="3" id="KW-0378">Hydrolase</keyword>
<evidence type="ECO:0000259" key="2">
    <source>
        <dbReference type="Pfam" id="PF12146"/>
    </source>
</evidence>
<gene>
    <name evidence="3" type="ORF">RSPPHO_00670</name>
</gene>
<dbReference type="GO" id="GO:0016787">
    <property type="term" value="F:hydrolase activity"/>
    <property type="evidence" value="ECO:0007669"/>
    <property type="project" value="UniProtKB-KW"/>
</dbReference>
<feature type="transmembrane region" description="Helical" evidence="1">
    <location>
        <begin position="418"/>
        <end position="436"/>
    </location>
</feature>
<reference evidence="3 4" key="1">
    <citation type="submission" date="2012-02" db="EMBL/GenBank/DDBJ databases">
        <title>Shotgun genome sequence of Phaeospirillum photometricum DSM 122.</title>
        <authorList>
            <person name="Duquesne K."/>
            <person name="Sturgis J."/>
        </authorList>
    </citation>
    <scope>NUCLEOTIDE SEQUENCE [LARGE SCALE GENOMIC DNA]</scope>
    <source>
        <strain evidence="4">DSM122</strain>
    </source>
</reference>
<dbReference type="InterPro" id="IPR022742">
    <property type="entry name" value="Hydrolase_4"/>
</dbReference>
<feature type="transmembrane region" description="Helical" evidence="1">
    <location>
        <begin position="470"/>
        <end position="489"/>
    </location>
</feature>
<dbReference type="InterPro" id="IPR050261">
    <property type="entry name" value="FrsA_esterase"/>
</dbReference>
<feature type="transmembrane region" description="Helical" evidence="1">
    <location>
        <begin position="307"/>
        <end position="327"/>
    </location>
</feature>
<evidence type="ECO:0000313" key="4">
    <source>
        <dbReference type="Proteomes" id="UP000033220"/>
    </source>
</evidence>
<organism evidence="3 4">
    <name type="scientific">Pararhodospirillum photometricum DSM 122</name>
    <dbReference type="NCBI Taxonomy" id="1150469"/>
    <lineage>
        <taxon>Bacteria</taxon>
        <taxon>Pseudomonadati</taxon>
        <taxon>Pseudomonadota</taxon>
        <taxon>Alphaproteobacteria</taxon>
        <taxon>Rhodospirillales</taxon>
        <taxon>Rhodospirillaceae</taxon>
        <taxon>Pararhodospirillum</taxon>
    </lineage>
</organism>
<dbReference type="Proteomes" id="UP000033220">
    <property type="component" value="Chromosome DSM 122"/>
</dbReference>
<accession>H6SQ26</accession>
<dbReference type="SUPFAM" id="SSF53474">
    <property type="entry name" value="alpha/beta-Hydrolases"/>
    <property type="match status" value="1"/>
</dbReference>
<evidence type="ECO:0000313" key="3">
    <source>
        <dbReference type="EMBL" id="CCG07296.1"/>
    </source>
</evidence>
<keyword evidence="1" id="KW-0472">Membrane</keyword>